<comment type="function">
    <text evidence="12">Flavin transferase that catalyzes the transfer of the FMN moiety of FAD and its covalent binding to the hydroxyl group of a threonine residue in a target flavoprotein.</text>
</comment>
<evidence type="ECO:0000256" key="10">
    <source>
        <dbReference type="ARBA" id="ARBA00048540"/>
    </source>
</evidence>
<keyword evidence="7 11" id="KW-0274">FAD</keyword>
<protein>
    <recommendedName>
        <fullName evidence="3 11">FAD:protein FMN transferase</fullName>
        <ecNumber evidence="2 11">2.7.1.180</ecNumber>
    </recommendedName>
    <alternativeName>
        <fullName evidence="9 11">Flavin transferase</fullName>
    </alternativeName>
</protein>
<dbReference type="SUPFAM" id="SSF143631">
    <property type="entry name" value="ApbE-like"/>
    <property type="match status" value="1"/>
</dbReference>
<comment type="caution">
    <text evidence="13">The sequence shown here is derived from an EMBL/GenBank/DDBJ whole genome shotgun (WGS) entry which is preliminary data.</text>
</comment>
<dbReference type="Gene3D" id="3.10.520.10">
    <property type="entry name" value="ApbE-like domains"/>
    <property type="match status" value="1"/>
</dbReference>
<evidence type="ECO:0000256" key="3">
    <source>
        <dbReference type="ARBA" id="ARBA00016337"/>
    </source>
</evidence>
<keyword evidence="12" id="KW-0472">Membrane</keyword>
<evidence type="ECO:0000256" key="2">
    <source>
        <dbReference type="ARBA" id="ARBA00011955"/>
    </source>
</evidence>
<comment type="catalytic activity">
    <reaction evidence="10 11 12">
        <text>L-threonyl-[protein] + FAD = FMN-L-threonyl-[protein] + AMP + H(+)</text>
        <dbReference type="Rhea" id="RHEA:36847"/>
        <dbReference type="Rhea" id="RHEA-COMP:11060"/>
        <dbReference type="Rhea" id="RHEA-COMP:11061"/>
        <dbReference type="ChEBI" id="CHEBI:15378"/>
        <dbReference type="ChEBI" id="CHEBI:30013"/>
        <dbReference type="ChEBI" id="CHEBI:57692"/>
        <dbReference type="ChEBI" id="CHEBI:74257"/>
        <dbReference type="ChEBI" id="CHEBI:456215"/>
        <dbReference type="EC" id="2.7.1.180"/>
    </reaction>
</comment>
<dbReference type="GO" id="GO:0016740">
    <property type="term" value="F:transferase activity"/>
    <property type="evidence" value="ECO:0007669"/>
    <property type="project" value="UniProtKB-KW"/>
</dbReference>
<comment type="subcellular location">
    <subcellularLocation>
        <location evidence="12">Cell inner membrane</location>
        <topology evidence="12">Lipid-anchor</topology>
        <orientation evidence="12">Periplasmic side</orientation>
    </subcellularLocation>
</comment>
<organism evidence="13 14">
    <name type="scientific">Galbibacter pacificus</name>
    <dbReference type="NCBI Taxonomy" id="2996052"/>
    <lineage>
        <taxon>Bacteria</taxon>
        <taxon>Pseudomonadati</taxon>
        <taxon>Bacteroidota</taxon>
        <taxon>Flavobacteriia</taxon>
        <taxon>Flavobacteriales</taxon>
        <taxon>Flavobacteriaceae</taxon>
        <taxon>Galbibacter</taxon>
    </lineage>
</organism>
<gene>
    <name evidence="13" type="ORF">OSR52_00145</name>
</gene>
<evidence type="ECO:0000256" key="1">
    <source>
        <dbReference type="ARBA" id="ARBA00001946"/>
    </source>
</evidence>
<dbReference type="PANTHER" id="PTHR30040">
    <property type="entry name" value="THIAMINE BIOSYNTHESIS LIPOPROTEIN APBE"/>
    <property type="match status" value="1"/>
</dbReference>
<dbReference type="EMBL" id="JAPMUA010000001">
    <property type="protein sequence ID" value="MDG3584258.1"/>
    <property type="molecule type" value="Genomic_DNA"/>
</dbReference>
<dbReference type="InterPro" id="IPR024932">
    <property type="entry name" value="ApbE"/>
</dbReference>
<evidence type="ECO:0000313" key="14">
    <source>
        <dbReference type="Proteomes" id="UP001153642"/>
    </source>
</evidence>
<dbReference type="PANTHER" id="PTHR30040:SF2">
    <property type="entry name" value="FAD:PROTEIN FMN TRANSFERASE"/>
    <property type="match status" value="1"/>
</dbReference>
<keyword evidence="14" id="KW-1185">Reference proteome</keyword>
<dbReference type="PIRSF" id="PIRSF006268">
    <property type="entry name" value="ApbE"/>
    <property type="match status" value="1"/>
</dbReference>
<evidence type="ECO:0000256" key="9">
    <source>
        <dbReference type="ARBA" id="ARBA00031306"/>
    </source>
</evidence>
<keyword evidence="12" id="KW-0997">Cell inner membrane</keyword>
<evidence type="ECO:0000256" key="5">
    <source>
        <dbReference type="ARBA" id="ARBA00022679"/>
    </source>
</evidence>
<comment type="cofactor">
    <cofactor evidence="1 12">
        <name>Mg(2+)</name>
        <dbReference type="ChEBI" id="CHEBI:18420"/>
    </cofactor>
</comment>
<keyword evidence="12" id="KW-1003">Cell membrane</keyword>
<evidence type="ECO:0000256" key="7">
    <source>
        <dbReference type="ARBA" id="ARBA00022827"/>
    </source>
</evidence>
<reference evidence="13" key="1">
    <citation type="submission" date="2022-11" db="EMBL/GenBank/DDBJ databases">
        <title>High-quality draft genome sequence of Galbibacter sp. strain CMA-7.</title>
        <authorList>
            <person name="Wei L."/>
            <person name="Dong C."/>
            <person name="Shao Z."/>
        </authorList>
    </citation>
    <scope>NUCLEOTIDE SEQUENCE</scope>
    <source>
        <strain evidence="13">CMA-7</strain>
    </source>
</reference>
<keyword evidence="6 11" id="KW-0479">Metal-binding</keyword>
<dbReference type="InterPro" id="IPR003374">
    <property type="entry name" value="ApbE-like_sf"/>
</dbReference>
<dbReference type="Pfam" id="PF02424">
    <property type="entry name" value="ApbE"/>
    <property type="match status" value="1"/>
</dbReference>
<evidence type="ECO:0000256" key="6">
    <source>
        <dbReference type="ARBA" id="ARBA00022723"/>
    </source>
</evidence>
<evidence type="ECO:0000256" key="12">
    <source>
        <dbReference type="RuleBase" id="RU363002"/>
    </source>
</evidence>
<dbReference type="PROSITE" id="PS51257">
    <property type="entry name" value="PROKAR_LIPOPROTEIN"/>
    <property type="match status" value="1"/>
</dbReference>
<dbReference type="EC" id="2.7.1.180" evidence="2 11"/>
<evidence type="ECO:0000256" key="8">
    <source>
        <dbReference type="ARBA" id="ARBA00022842"/>
    </source>
</evidence>
<comment type="similarity">
    <text evidence="11 12">Belongs to the ApbE family.</text>
</comment>
<keyword evidence="12" id="KW-0449">Lipoprotein</keyword>
<dbReference type="Proteomes" id="UP001153642">
    <property type="component" value="Unassembled WGS sequence"/>
</dbReference>
<evidence type="ECO:0000256" key="11">
    <source>
        <dbReference type="PIRNR" id="PIRNR006268"/>
    </source>
</evidence>
<sequence length="346" mass="39025">MALLKSKLLLWQLGLVVVFFIGCNSQAESNFKVEQGYALGTTYNIKYEVENDTEDLKGQIDAVFDTVNKSMSTYLPTSDISAINRGDSAVVVDKYFREVYLHAKQIWRKTNGFFDPTVGALINAWGFGPEKAVNHMEDYQVDSILEFTGFDKVFMSDDYRIIKKNKNIYLDFNALAKGYTIDLIGRMFERNGVENYLIELGGEILTRGNSQNTNKIKNWVVAIDSPMQDKEQRVLIAKVELKDKAMATSGNYRKFRVDEATGEHYVHIINPLTGYPQKSSVLSVSVVADSCMLADAYATALMVMPLEKAKELLKVTPEIDAYIISADKDGDLIEYKTKGFQELLLE</sequence>
<name>A0ABT6FLV6_9FLAO</name>
<proteinExistence type="inferred from homology"/>
<evidence type="ECO:0000256" key="4">
    <source>
        <dbReference type="ARBA" id="ARBA00022630"/>
    </source>
</evidence>
<keyword evidence="5 11" id="KW-0808">Transferase</keyword>
<dbReference type="RefSeq" id="WP_277898033.1">
    <property type="nucleotide sequence ID" value="NZ_JAPMUA010000001.1"/>
</dbReference>
<evidence type="ECO:0000313" key="13">
    <source>
        <dbReference type="EMBL" id="MDG3584258.1"/>
    </source>
</evidence>
<keyword evidence="8 11" id="KW-0460">Magnesium</keyword>
<keyword evidence="4 11" id="KW-0285">Flavoprotein</keyword>
<accession>A0ABT6FLV6</accession>